<dbReference type="SMART" id="SM00331">
    <property type="entry name" value="PP2C_SIG"/>
    <property type="match status" value="1"/>
</dbReference>
<dbReference type="Gene3D" id="3.60.40.10">
    <property type="entry name" value="PPM-type phosphatase domain"/>
    <property type="match status" value="1"/>
</dbReference>
<dbReference type="Gene3D" id="3.40.50.2300">
    <property type="match status" value="1"/>
</dbReference>
<keyword evidence="2" id="KW-0597">Phosphoprotein</keyword>
<keyword evidence="1" id="KW-0378">Hydrolase</keyword>
<dbReference type="PROSITE" id="PS50110">
    <property type="entry name" value="RESPONSE_REGULATORY"/>
    <property type="match status" value="1"/>
</dbReference>
<organism evidence="4 5">
    <name type="scientific">Geothrix rubra</name>
    <dbReference type="NCBI Taxonomy" id="2927977"/>
    <lineage>
        <taxon>Bacteria</taxon>
        <taxon>Pseudomonadati</taxon>
        <taxon>Acidobacteriota</taxon>
        <taxon>Holophagae</taxon>
        <taxon>Holophagales</taxon>
        <taxon>Holophagaceae</taxon>
        <taxon>Geothrix</taxon>
    </lineage>
</organism>
<keyword evidence="5" id="KW-1185">Reference proteome</keyword>
<name>A0ABQ5Q8Q6_9BACT</name>
<evidence type="ECO:0000256" key="2">
    <source>
        <dbReference type="PROSITE-ProRule" id="PRU00169"/>
    </source>
</evidence>
<dbReference type="SUPFAM" id="SSF52172">
    <property type="entry name" value="CheY-like"/>
    <property type="match status" value="1"/>
</dbReference>
<dbReference type="SUPFAM" id="SSF81606">
    <property type="entry name" value="PP2C-like"/>
    <property type="match status" value="1"/>
</dbReference>
<accession>A0ABQ5Q8Q6</accession>
<dbReference type="EMBL" id="BSDD01000005">
    <property type="protein sequence ID" value="GLH71063.1"/>
    <property type="molecule type" value="Genomic_DNA"/>
</dbReference>
<sequence length="391" mass="42245">MAKGVVLVVDDEAPIRDILSFYLKRADYQVLTAGNGAEALVEMGHLKPDLIISDLRMPEMPGDELCKRVKADPATQDIYFIILSALDGTASRIGGLSLGADDMIPKPFHAQEVLAKVDSTFRLIGMQKEIKRQNRELTAFQTRVQEEMELAAALQMGLLPKLPGEAHGVRYTHRYLPASGIGGDIYDVLPLPDGGTAVMIADVSGHGVTAALISAMVKTSFENQVRLGGGPLAWAQGMNEDLCRSTLAEQFATAWLGRVDPVRNVVRYVVAGHCAPLRIVGGARGGLRRSEVLRGKGFMLGLDAQLPFVEQDAEFLPGDRLLLYTDGLVEVEREDRTMLEEAGLRRICAELPEDADAAADVVVSQARAQNAPAAFIDDVTLVIVDRMDGGA</sequence>
<dbReference type="SMART" id="SM00448">
    <property type="entry name" value="REC"/>
    <property type="match status" value="1"/>
</dbReference>
<dbReference type="Proteomes" id="UP001165089">
    <property type="component" value="Unassembled WGS sequence"/>
</dbReference>
<evidence type="ECO:0000313" key="5">
    <source>
        <dbReference type="Proteomes" id="UP001165089"/>
    </source>
</evidence>
<gene>
    <name evidence="4" type="ORF">GETHPA_25960</name>
</gene>
<dbReference type="InterPro" id="IPR001789">
    <property type="entry name" value="Sig_transdc_resp-reg_receiver"/>
</dbReference>
<proteinExistence type="predicted"/>
<dbReference type="RefSeq" id="WP_285726939.1">
    <property type="nucleotide sequence ID" value="NZ_BSDD01000005.1"/>
</dbReference>
<feature type="domain" description="Response regulatory" evidence="3">
    <location>
        <begin position="5"/>
        <end position="121"/>
    </location>
</feature>
<dbReference type="Pfam" id="PF07228">
    <property type="entry name" value="SpoIIE"/>
    <property type="match status" value="1"/>
</dbReference>
<reference evidence="4 5" key="1">
    <citation type="journal article" date="2023" name="Antonie Van Leeuwenhoek">
        <title>Mesoterricola silvestris gen. nov., sp. nov., Mesoterricola sediminis sp. nov., Geothrix oryzae sp. nov., Geothrix edaphica sp. nov., Geothrix rubra sp. nov., and Geothrix limicola sp. nov., six novel members of Acidobacteriota isolated from soils.</title>
        <authorList>
            <person name="Itoh H."/>
            <person name="Sugisawa Y."/>
            <person name="Mise K."/>
            <person name="Xu Z."/>
            <person name="Kuniyasu M."/>
            <person name="Ushijima N."/>
            <person name="Kawano K."/>
            <person name="Kobayashi E."/>
            <person name="Shiratori Y."/>
            <person name="Masuda Y."/>
            <person name="Senoo K."/>
        </authorList>
    </citation>
    <scope>NUCLEOTIDE SEQUENCE [LARGE SCALE GENOMIC DNA]</scope>
    <source>
        <strain evidence="4 5">Red803</strain>
    </source>
</reference>
<dbReference type="InterPro" id="IPR011006">
    <property type="entry name" value="CheY-like_superfamily"/>
</dbReference>
<protein>
    <recommendedName>
        <fullName evidence="3">Response regulatory domain-containing protein</fullName>
    </recommendedName>
</protein>
<dbReference type="Pfam" id="PF00072">
    <property type="entry name" value="Response_reg"/>
    <property type="match status" value="1"/>
</dbReference>
<comment type="caution">
    <text evidence="4">The sequence shown here is derived from an EMBL/GenBank/DDBJ whole genome shotgun (WGS) entry which is preliminary data.</text>
</comment>
<dbReference type="InterPro" id="IPR036457">
    <property type="entry name" value="PPM-type-like_dom_sf"/>
</dbReference>
<evidence type="ECO:0000313" key="4">
    <source>
        <dbReference type="EMBL" id="GLH71063.1"/>
    </source>
</evidence>
<feature type="modified residue" description="4-aspartylphosphate" evidence="2">
    <location>
        <position position="54"/>
    </location>
</feature>
<dbReference type="PANTHER" id="PTHR43156:SF2">
    <property type="entry name" value="STAGE II SPORULATION PROTEIN E"/>
    <property type="match status" value="1"/>
</dbReference>
<dbReference type="InterPro" id="IPR052016">
    <property type="entry name" value="Bact_Sigma-Reg"/>
</dbReference>
<evidence type="ECO:0000259" key="3">
    <source>
        <dbReference type="PROSITE" id="PS50110"/>
    </source>
</evidence>
<evidence type="ECO:0000256" key="1">
    <source>
        <dbReference type="ARBA" id="ARBA00022801"/>
    </source>
</evidence>
<dbReference type="PANTHER" id="PTHR43156">
    <property type="entry name" value="STAGE II SPORULATION PROTEIN E-RELATED"/>
    <property type="match status" value="1"/>
</dbReference>
<dbReference type="InterPro" id="IPR001932">
    <property type="entry name" value="PPM-type_phosphatase-like_dom"/>
</dbReference>